<keyword evidence="2 5" id="KW-0812">Transmembrane</keyword>
<evidence type="ECO:0000256" key="2">
    <source>
        <dbReference type="ARBA" id="ARBA00022692"/>
    </source>
</evidence>
<dbReference type="PANTHER" id="PTHR22950">
    <property type="entry name" value="AMINO ACID TRANSPORTER"/>
    <property type="match status" value="1"/>
</dbReference>
<evidence type="ECO:0000256" key="4">
    <source>
        <dbReference type="ARBA" id="ARBA00023136"/>
    </source>
</evidence>
<dbReference type="Proteomes" id="UP000887565">
    <property type="component" value="Unplaced"/>
</dbReference>
<evidence type="ECO:0000313" key="7">
    <source>
        <dbReference type="Proteomes" id="UP000887565"/>
    </source>
</evidence>
<evidence type="ECO:0000259" key="6">
    <source>
        <dbReference type="Pfam" id="PF01490"/>
    </source>
</evidence>
<proteinExistence type="predicted"/>
<feature type="domain" description="Amino acid transporter transmembrane" evidence="6">
    <location>
        <begin position="61"/>
        <end position="181"/>
    </location>
</feature>
<protein>
    <submittedName>
        <fullName evidence="8">Amino acid transporter transmembrane domain-containing protein</fullName>
    </submittedName>
</protein>
<keyword evidence="7" id="KW-1185">Reference proteome</keyword>
<evidence type="ECO:0000256" key="5">
    <source>
        <dbReference type="SAM" id="Phobius"/>
    </source>
</evidence>
<reference evidence="8" key="1">
    <citation type="submission" date="2022-11" db="UniProtKB">
        <authorList>
            <consortium name="WormBaseParasite"/>
        </authorList>
    </citation>
    <scope>IDENTIFICATION</scope>
</reference>
<accession>A0A915LC85</accession>
<dbReference type="InterPro" id="IPR013057">
    <property type="entry name" value="AA_transpt_TM"/>
</dbReference>
<name>A0A915LC85_ROMCU</name>
<feature type="transmembrane region" description="Helical" evidence="5">
    <location>
        <begin position="120"/>
        <end position="144"/>
    </location>
</feature>
<dbReference type="WBParaSite" id="nRc.2.0.1.t47411-RA">
    <property type="protein sequence ID" value="nRc.2.0.1.t47411-RA"/>
    <property type="gene ID" value="nRc.2.0.1.g47411"/>
</dbReference>
<dbReference type="GO" id="GO:0005774">
    <property type="term" value="C:vacuolar membrane"/>
    <property type="evidence" value="ECO:0007669"/>
    <property type="project" value="TreeGrafter"/>
</dbReference>
<evidence type="ECO:0000256" key="3">
    <source>
        <dbReference type="ARBA" id="ARBA00022989"/>
    </source>
</evidence>
<dbReference type="GO" id="GO:0015179">
    <property type="term" value="F:L-amino acid transmembrane transporter activity"/>
    <property type="evidence" value="ECO:0007669"/>
    <property type="project" value="TreeGrafter"/>
</dbReference>
<evidence type="ECO:0000313" key="8">
    <source>
        <dbReference type="WBParaSite" id="nRc.2.0.1.t47411-RA"/>
    </source>
</evidence>
<sequence length="202" mass="24055">MKEFEILELLEETDPMENKIVPINSSLTHMNLFEIYTDQEFLLHYHFHKETVRNIIDELRILPIENKMRYPEDFTENCGVLPTLMILITVFYTSLGFYGYTAFGDETKGTLPLNMPDNTLFSSVSIMLALMAFLAHPVNLYVVFDMFWPGFKRKFPLKYVFWLDKIQTLDILFRLFWVLLTCKKERISFLFIFYLKELLKVS</sequence>
<evidence type="ECO:0000256" key="1">
    <source>
        <dbReference type="ARBA" id="ARBA00004141"/>
    </source>
</evidence>
<organism evidence="7 8">
    <name type="scientific">Romanomermis culicivorax</name>
    <name type="common">Nematode worm</name>
    <dbReference type="NCBI Taxonomy" id="13658"/>
    <lineage>
        <taxon>Eukaryota</taxon>
        <taxon>Metazoa</taxon>
        <taxon>Ecdysozoa</taxon>
        <taxon>Nematoda</taxon>
        <taxon>Enoplea</taxon>
        <taxon>Dorylaimia</taxon>
        <taxon>Mermithida</taxon>
        <taxon>Mermithoidea</taxon>
        <taxon>Mermithidae</taxon>
        <taxon>Romanomermis</taxon>
    </lineage>
</organism>
<dbReference type="Pfam" id="PF01490">
    <property type="entry name" value="Aa_trans"/>
    <property type="match status" value="1"/>
</dbReference>
<keyword evidence="3 5" id="KW-1133">Transmembrane helix</keyword>
<dbReference type="PANTHER" id="PTHR22950:SF343">
    <property type="entry name" value="AMINO ACID TRANSPORTER SKAT-1-RELATED"/>
    <property type="match status" value="1"/>
</dbReference>
<keyword evidence="4 5" id="KW-0472">Membrane</keyword>
<comment type="subcellular location">
    <subcellularLocation>
        <location evidence="1">Membrane</location>
        <topology evidence="1">Multi-pass membrane protein</topology>
    </subcellularLocation>
</comment>
<dbReference type="AlphaFoldDB" id="A0A915LC85"/>
<feature type="transmembrane region" description="Helical" evidence="5">
    <location>
        <begin position="78"/>
        <end position="100"/>
    </location>
</feature>